<evidence type="ECO:0000313" key="2">
    <source>
        <dbReference type="EMBL" id="RAL61616.1"/>
    </source>
</evidence>
<proteinExistence type="predicted"/>
<dbReference type="AlphaFoldDB" id="A0A395IND9"/>
<dbReference type="OrthoDB" id="3545073at2759"/>
<feature type="compositionally biased region" description="Polar residues" evidence="1">
    <location>
        <begin position="208"/>
        <end position="230"/>
    </location>
</feature>
<dbReference type="EMBL" id="QKRW01000030">
    <property type="protein sequence ID" value="RAL61616.1"/>
    <property type="molecule type" value="Genomic_DNA"/>
</dbReference>
<evidence type="ECO:0000256" key="1">
    <source>
        <dbReference type="SAM" id="MobiDB-lite"/>
    </source>
</evidence>
<feature type="compositionally biased region" description="Polar residues" evidence="1">
    <location>
        <begin position="28"/>
        <end position="38"/>
    </location>
</feature>
<accession>A0A395IND9</accession>
<comment type="caution">
    <text evidence="2">The sequence shown here is derived from an EMBL/GenBank/DDBJ whole genome shotgun (WGS) entry which is preliminary data.</text>
</comment>
<organism evidence="2 3">
    <name type="scientific">Monilinia fructigena</name>
    <dbReference type="NCBI Taxonomy" id="38457"/>
    <lineage>
        <taxon>Eukaryota</taxon>
        <taxon>Fungi</taxon>
        <taxon>Dikarya</taxon>
        <taxon>Ascomycota</taxon>
        <taxon>Pezizomycotina</taxon>
        <taxon>Leotiomycetes</taxon>
        <taxon>Helotiales</taxon>
        <taxon>Sclerotiniaceae</taxon>
        <taxon>Monilinia</taxon>
    </lineage>
</organism>
<protein>
    <submittedName>
        <fullName evidence="2">Uncharacterized protein</fullName>
    </submittedName>
</protein>
<evidence type="ECO:0000313" key="3">
    <source>
        <dbReference type="Proteomes" id="UP000249056"/>
    </source>
</evidence>
<name>A0A395IND9_9HELO</name>
<dbReference type="Proteomes" id="UP000249056">
    <property type="component" value="Unassembled WGS sequence"/>
</dbReference>
<feature type="compositionally biased region" description="Basic residues" evidence="1">
    <location>
        <begin position="41"/>
        <end position="51"/>
    </location>
</feature>
<feature type="compositionally biased region" description="Basic and acidic residues" evidence="1">
    <location>
        <begin position="15"/>
        <end position="26"/>
    </location>
</feature>
<feature type="compositionally biased region" description="Basic and acidic residues" evidence="1">
    <location>
        <begin position="147"/>
        <end position="159"/>
    </location>
</feature>
<reference evidence="2 3" key="1">
    <citation type="submission" date="2018-06" db="EMBL/GenBank/DDBJ databases">
        <title>Genome Sequence of the Brown Rot Fungal Pathogen Monilinia fructigena.</title>
        <authorList>
            <person name="Landi L."/>
            <person name="De Miccolis Angelini R.M."/>
            <person name="Pollastro S."/>
            <person name="Abate D."/>
            <person name="Faretra F."/>
            <person name="Romanazzi G."/>
        </authorList>
    </citation>
    <scope>NUCLEOTIDE SEQUENCE [LARGE SCALE GENOMIC DNA]</scope>
    <source>
        <strain evidence="2 3">Mfrg269</strain>
    </source>
</reference>
<feature type="compositionally biased region" description="Polar residues" evidence="1">
    <location>
        <begin position="167"/>
        <end position="198"/>
    </location>
</feature>
<keyword evidence="3" id="KW-1185">Reference proteome</keyword>
<feature type="region of interest" description="Disordered" evidence="1">
    <location>
        <begin position="1"/>
        <end position="109"/>
    </location>
</feature>
<gene>
    <name evidence="2" type="ORF">DID88_009653</name>
</gene>
<feature type="region of interest" description="Disordered" evidence="1">
    <location>
        <begin position="125"/>
        <end position="277"/>
    </location>
</feature>
<sequence>MVILPSKGQFHPHGIKREHDQDHVYDVRSSNANGNTPGQHQHQKKKKKKKDYHQQIQNGYSNGENPKKKSQNLKYSSEQSQSRHDTLMSGGLGEMSAELGEPILPPARIPQHPISTVSAMKEKYGDANGKGMVGNEKNKKSKNSKTVHFERLANDHAPDGEEGVETETIQTNGNARHSQTTIFPVRSQNPILPQTSSPILPPSKRKQTPLTHPRSYSSHASENHIPTSPNRMDLFSEPPASCQTPILPPVSPFRKRRGSTGGVFNGPLPSFSTAESSLQITRPISVAKPVEKKAKDDAWEFTTGKIRASIVNPMEKDAQREESE</sequence>